<sequence>MTSSYFDQWLDEYNDYMRLYEIFGDREYLDEALEIRNSLQVIVARAEQHKLIVSKVMSSQMHAFGQAG</sequence>
<proteinExistence type="predicted"/>
<dbReference type="Proteomes" id="UP000618579">
    <property type="component" value="Unassembled WGS sequence"/>
</dbReference>
<dbReference type="EMBL" id="WHNZ01000041">
    <property type="protein sequence ID" value="NOV02053.1"/>
    <property type="molecule type" value="Genomic_DNA"/>
</dbReference>
<evidence type="ECO:0000313" key="1">
    <source>
        <dbReference type="EMBL" id="NOV02053.1"/>
    </source>
</evidence>
<dbReference type="RefSeq" id="WP_171684884.1">
    <property type="nucleotide sequence ID" value="NZ_WHNZ01000041.1"/>
</dbReference>
<protein>
    <submittedName>
        <fullName evidence="1">Uncharacterized protein</fullName>
    </submittedName>
</protein>
<keyword evidence="2" id="KW-1185">Reference proteome</keyword>
<name>A0ABX1ZQU3_9BACL</name>
<gene>
    <name evidence="1" type="ORF">GC097_18775</name>
</gene>
<comment type="caution">
    <text evidence="1">The sequence shown here is derived from an EMBL/GenBank/DDBJ whole genome shotgun (WGS) entry which is preliminary data.</text>
</comment>
<accession>A0ABX1ZQU3</accession>
<organism evidence="1 2">
    <name type="scientific">Paenibacillus planticolens</name>
    <dbReference type="NCBI Taxonomy" id="2654976"/>
    <lineage>
        <taxon>Bacteria</taxon>
        <taxon>Bacillati</taxon>
        <taxon>Bacillota</taxon>
        <taxon>Bacilli</taxon>
        <taxon>Bacillales</taxon>
        <taxon>Paenibacillaceae</taxon>
        <taxon>Paenibacillus</taxon>
    </lineage>
</organism>
<reference evidence="1 2" key="1">
    <citation type="submission" date="2019-10" db="EMBL/GenBank/DDBJ databases">
        <title>Description of Paenibacillus pedi sp. nov.</title>
        <authorList>
            <person name="Carlier A."/>
            <person name="Qi S."/>
        </authorList>
    </citation>
    <scope>NUCLEOTIDE SEQUENCE [LARGE SCALE GENOMIC DNA]</scope>
    <source>
        <strain evidence="1 2">LMG 31457</strain>
    </source>
</reference>
<evidence type="ECO:0000313" key="2">
    <source>
        <dbReference type="Proteomes" id="UP000618579"/>
    </source>
</evidence>